<dbReference type="Proteomes" id="UP000187283">
    <property type="component" value="Unassembled WGS sequence"/>
</dbReference>
<gene>
    <name evidence="6" type="ORF">AYI70_g302</name>
</gene>
<dbReference type="InterPro" id="IPR011009">
    <property type="entry name" value="Kinase-like_dom_sf"/>
</dbReference>
<dbReference type="PROSITE" id="PS00108">
    <property type="entry name" value="PROTEIN_KINASE_ST"/>
    <property type="match status" value="1"/>
</dbReference>
<dbReference type="InterPro" id="IPR008271">
    <property type="entry name" value="Ser/Thr_kinase_AS"/>
</dbReference>
<dbReference type="PANTHER" id="PTHR24346:SF77">
    <property type="entry name" value="SERINE THREONINE PROTEIN KINASE"/>
    <property type="match status" value="1"/>
</dbReference>
<accession>A0A1R1YH79</accession>
<feature type="binding site" evidence="3">
    <location>
        <position position="90"/>
    </location>
    <ligand>
        <name>ATP</name>
        <dbReference type="ChEBI" id="CHEBI:30616"/>
    </ligand>
</feature>
<dbReference type="InterPro" id="IPR000719">
    <property type="entry name" value="Prot_kinase_dom"/>
</dbReference>
<evidence type="ECO:0000313" key="7">
    <source>
        <dbReference type="Proteomes" id="UP000187283"/>
    </source>
</evidence>
<dbReference type="Pfam" id="PF00069">
    <property type="entry name" value="Pkinase"/>
    <property type="match status" value="2"/>
</dbReference>
<feature type="domain" description="Protein kinase" evidence="5">
    <location>
        <begin position="61"/>
        <end position="390"/>
    </location>
</feature>
<dbReference type="EMBL" id="LSSN01000044">
    <property type="protein sequence ID" value="OMJ26271.1"/>
    <property type="molecule type" value="Genomic_DNA"/>
</dbReference>
<dbReference type="Gene3D" id="3.30.200.20">
    <property type="entry name" value="Phosphorylase Kinase, domain 1"/>
    <property type="match status" value="1"/>
</dbReference>
<sequence>MSAVNPQKLLDLNNETASSENSVRNIARPLDSRYQNVDFKLTHHLNVDFTSDSSHKTINQYIIGKVLGNGVHGMVRLATDCSSNKEYAIKITEKRRKGIRRLTSNRNPLQLKFPRFDVDGLDRIRKEISILKKCNHPNIVKLKEVIDDNKAKRIFMVIEYAELGEIKWRDKEGTPILGFKKTQKIFHELVLGLEYLHNLGIIHRDIKPANLLLSKDGQVKITDFGVSYIGSASKFSSYFEKSLQKSLKTPYSNISFKGSKINAHSNSNLNNLAKNPNTSPLSLKELPSIKSIRLSSSPSKVSSLRTEKKNSKFSSPTKKNKKIANNTNTIYHLGSKDLNNLKNINQGKNSKNKYFGWIKNIFKAPKSKESTKKIPNKSIKSQLISSSSFIGSIAIQKNEPNDFDSYSNNDDFEFSGKYAENNIDLSDTDEFFSSDSDQSEISFTSTNRSTDFKNFSLHDKGDKIKNSNPTRGSQYMLDINPNFSFTHNANEINSVKLPTFNLQDTDTAPAINQASKVPKEHSGTLNEVFGKNEALDSTHELEKTVGTPAFFAPELCCGKEGLIKILGLEYKNYIMSSDSEDSIRKTKHTKRNKIAESVESDKKTSKRKDEPLASFHNTRYSIEKSENSDKIVHKDDFCNNESVVIADKQFSSNKSLSNDSMEFSNVLKYQNSNIKQNMSPKKSLKIKKFAENNNSEPGAIDNIDVFADMKSDFNCNGSDVSVKNSKEVTMKFVKSDYITPAIDFWAVGVTLYAFSFGKLPFLASNEYELFNLIPKIEPKIPPISMESVTSDVSNNKEEMGNELLTMIHRLLDKNCLNRITAAEIKKTKYFIKSD</sequence>
<dbReference type="SMART" id="SM00220">
    <property type="entry name" value="S_TKc"/>
    <property type="match status" value="1"/>
</dbReference>
<dbReference type="GO" id="GO:0005524">
    <property type="term" value="F:ATP binding"/>
    <property type="evidence" value="ECO:0007669"/>
    <property type="project" value="UniProtKB-UniRule"/>
</dbReference>
<proteinExistence type="predicted"/>
<keyword evidence="6" id="KW-0808">Transferase</keyword>
<evidence type="ECO:0000256" key="2">
    <source>
        <dbReference type="ARBA" id="ARBA00022840"/>
    </source>
</evidence>
<dbReference type="AlphaFoldDB" id="A0A1R1YH79"/>
<protein>
    <submittedName>
        <fullName evidence="6">Serine/threonine-protein kinase ssp1</fullName>
    </submittedName>
</protein>
<dbReference type="SUPFAM" id="SSF56112">
    <property type="entry name" value="Protein kinase-like (PK-like)"/>
    <property type="match status" value="2"/>
</dbReference>
<name>A0A1R1YH79_9FUNG</name>
<dbReference type="STRING" id="133412.A0A1R1YH79"/>
<feature type="region of interest" description="Disordered" evidence="4">
    <location>
        <begin position="579"/>
        <end position="612"/>
    </location>
</feature>
<evidence type="ECO:0000259" key="5">
    <source>
        <dbReference type="PROSITE" id="PS50011"/>
    </source>
</evidence>
<dbReference type="GO" id="GO:0005737">
    <property type="term" value="C:cytoplasm"/>
    <property type="evidence" value="ECO:0007669"/>
    <property type="project" value="TreeGrafter"/>
</dbReference>
<evidence type="ECO:0000256" key="4">
    <source>
        <dbReference type="SAM" id="MobiDB-lite"/>
    </source>
</evidence>
<comment type="caution">
    <text evidence="6">The sequence shown here is derived from an EMBL/GenBank/DDBJ whole genome shotgun (WGS) entry which is preliminary data.</text>
</comment>
<keyword evidence="2 3" id="KW-0067">ATP-binding</keyword>
<organism evidence="6 7">
    <name type="scientific">Smittium culicis</name>
    <dbReference type="NCBI Taxonomy" id="133412"/>
    <lineage>
        <taxon>Eukaryota</taxon>
        <taxon>Fungi</taxon>
        <taxon>Fungi incertae sedis</taxon>
        <taxon>Zoopagomycota</taxon>
        <taxon>Kickxellomycotina</taxon>
        <taxon>Harpellomycetes</taxon>
        <taxon>Harpellales</taxon>
        <taxon>Legeriomycetaceae</taxon>
        <taxon>Smittium</taxon>
    </lineage>
</organism>
<evidence type="ECO:0000313" key="6">
    <source>
        <dbReference type="EMBL" id="OMJ26271.1"/>
    </source>
</evidence>
<dbReference type="PANTHER" id="PTHR24346">
    <property type="entry name" value="MAP/MICROTUBULE AFFINITY-REGULATING KINASE"/>
    <property type="match status" value="1"/>
</dbReference>
<keyword evidence="6" id="KW-0418">Kinase</keyword>
<dbReference type="OrthoDB" id="68483at2759"/>
<dbReference type="PROSITE" id="PS00107">
    <property type="entry name" value="PROTEIN_KINASE_ATP"/>
    <property type="match status" value="1"/>
</dbReference>
<feature type="compositionally biased region" description="Basic and acidic residues" evidence="4">
    <location>
        <begin position="593"/>
        <end position="611"/>
    </location>
</feature>
<keyword evidence="7" id="KW-1185">Reference proteome</keyword>
<dbReference type="PROSITE" id="PS50011">
    <property type="entry name" value="PROTEIN_KINASE_DOM"/>
    <property type="match status" value="1"/>
</dbReference>
<reference evidence="6 7" key="1">
    <citation type="submission" date="2017-01" db="EMBL/GenBank/DDBJ databases">
        <authorList>
            <person name="Mah S.A."/>
            <person name="Swanson W.J."/>
            <person name="Moy G.W."/>
            <person name="Vacquier V.D."/>
        </authorList>
    </citation>
    <scope>NUCLEOTIDE SEQUENCE [LARGE SCALE GENOMIC DNA]</scope>
    <source>
        <strain evidence="6 7">GSMNP</strain>
    </source>
</reference>
<dbReference type="Gene3D" id="1.10.510.10">
    <property type="entry name" value="Transferase(Phosphotransferase) domain 1"/>
    <property type="match status" value="2"/>
</dbReference>
<dbReference type="InterPro" id="IPR017441">
    <property type="entry name" value="Protein_kinase_ATP_BS"/>
</dbReference>
<keyword evidence="1 3" id="KW-0547">Nucleotide-binding</keyword>
<evidence type="ECO:0000256" key="3">
    <source>
        <dbReference type="PROSITE-ProRule" id="PRU10141"/>
    </source>
</evidence>
<evidence type="ECO:0000256" key="1">
    <source>
        <dbReference type="ARBA" id="ARBA00022741"/>
    </source>
</evidence>
<dbReference type="GO" id="GO:0035556">
    <property type="term" value="P:intracellular signal transduction"/>
    <property type="evidence" value="ECO:0007669"/>
    <property type="project" value="TreeGrafter"/>
</dbReference>
<feature type="region of interest" description="Disordered" evidence="4">
    <location>
        <begin position="300"/>
        <end position="321"/>
    </location>
</feature>
<dbReference type="GO" id="GO:0004674">
    <property type="term" value="F:protein serine/threonine kinase activity"/>
    <property type="evidence" value="ECO:0007669"/>
    <property type="project" value="TreeGrafter"/>
</dbReference>